<evidence type="ECO:0000313" key="1">
    <source>
        <dbReference type="EMBL" id="THF61493.1"/>
    </source>
</evidence>
<reference evidence="1 2" key="1">
    <citation type="submission" date="2019-04" db="EMBL/GenBank/DDBJ databases">
        <title>Azoarcus nasutitermitis sp. nov. isolated from termite nest.</title>
        <authorList>
            <person name="Lin S.-Y."/>
            <person name="Hameed A."/>
            <person name="Hsu Y.-H."/>
            <person name="Young C.-C."/>
        </authorList>
    </citation>
    <scope>NUCLEOTIDE SEQUENCE [LARGE SCALE GENOMIC DNA]</scope>
    <source>
        <strain evidence="1 2">CC-YHH838</strain>
    </source>
</reference>
<dbReference type="InterPro" id="IPR022064">
    <property type="entry name" value="DUF3619"/>
</dbReference>
<protein>
    <submittedName>
        <fullName evidence="1">DUF3619 family protein</fullName>
    </submittedName>
</protein>
<accession>A0A4S4APC0</accession>
<dbReference type="Pfam" id="PF12279">
    <property type="entry name" value="DUF3619"/>
    <property type="match status" value="1"/>
</dbReference>
<keyword evidence="2" id="KW-1185">Reference proteome</keyword>
<organism evidence="1 2">
    <name type="scientific">Pseudothauera nasutitermitis</name>
    <dbReference type="NCBI Taxonomy" id="2565930"/>
    <lineage>
        <taxon>Bacteria</taxon>
        <taxon>Pseudomonadati</taxon>
        <taxon>Pseudomonadota</taxon>
        <taxon>Betaproteobacteria</taxon>
        <taxon>Rhodocyclales</taxon>
        <taxon>Zoogloeaceae</taxon>
        <taxon>Pseudothauera</taxon>
    </lineage>
</organism>
<proteinExistence type="predicted"/>
<comment type="caution">
    <text evidence="1">The sequence shown here is derived from an EMBL/GenBank/DDBJ whole genome shotgun (WGS) entry which is preliminary data.</text>
</comment>
<name>A0A4S4APC0_9RHOO</name>
<dbReference type="AlphaFoldDB" id="A0A4S4APC0"/>
<dbReference type="Proteomes" id="UP000308430">
    <property type="component" value="Unassembled WGS sequence"/>
</dbReference>
<dbReference type="RefSeq" id="WP_136350154.1">
    <property type="nucleotide sequence ID" value="NZ_SSOC01000009.1"/>
</dbReference>
<sequence>MSPYEEVRRARRLAACLTCAARRVDGAAADRLCAARQRALAAQCPARGRFALRWPATSATPLWKPLCAAAAVLLLSMAGDYWGSAARVGEQRDVDFALLSDDLPIDAYLDTEFKAWLEHASRS</sequence>
<dbReference type="OrthoDB" id="8562153at2"/>
<gene>
    <name evidence="1" type="ORF">E6C76_20655</name>
</gene>
<evidence type="ECO:0000313" key="2">
    <source>
        <dbReference type="Proteomes" id="UP000308430"/>
    </source>
</evidence>
<dbReference type="EMBL" id="SSOC01000009">
    <property type="protein sequence ID" value="THF61493.1"/>
    <property type="molecule type" value="Genomic_DNA"/>
</dbReference>